<accession>A0AAU7CCF6</accession>
<sequence>MNTLEMIPVVVAAAQYSLIYLLLGGGVMGAAGIYVVAKMLGK</sequence>
<name>A0AAU7CCF6_9BACT</name>
<dbReference type="AlphaFoldDB" id="A0AAU7CCF6"/>
<keyword evidence="1" id="KW-1133">Transmembrane helix</keyword>
<keyword evidence="1" id="KW-0812">Transmembrane</keyword>
<dbReference type="RefSeq" id="WP_406695879.1">
    <property type="nucleotide sequence ID" value="NZ_CP155447.1"/>
</dbReference>
<reference evidence="2" key="1">
    <citation type="submission" date="2024-05" db="EMBL/GenBank/DDBJ databases">
        <title>Planctomycetes of the genus Singulisphaera possess chitinolytic capabilities.</title>
        <authorList>
            <person name="Ivanova A."/>
        </authorList>
    </citation>
    <scope>NUCLEOTIDE SEQUENCE</scope>
    <source>
        <strain evidence="2">Ch08T</strain>
    </source>
</reference>
<evidence type="ECO:0000256" key="1">
    <source>
        <dbReference type="SAM" id="Phobius"/>
    </source>
</evidence>
<proteinExistence type="predicted"/>
<feature type="transmembrane region" description="Helical" evidence="1">
    <location>
        <begin position="18"/>
        <end position="37"/>
    </location>
</feature>
<protein>
    <submittedName>
        <fullName evidence="2">Uncharacterized protein</fullName>
    </submittedName>
</protein>
<keyword evidence="1" id="KW-0472">Membrane</keyword>
<dbReference type="EMBL" id="CP155447">
    <property type="protein sequence ID" value="XBH03142.1"/>
    <property type="molecule type" value="Genomic_DNA"/>
</dbReference>
<evidence type="ECO:0000313" key="2">
    <source>
        <dbReference type="EMBL" id="XBH03142.1"/>
    </source>
</evidence>
<gene>
    <name evidence="2" type="ORF">V5E97_33275</name>
</gene>
<organism evidence="2">
    <name type="scientific">Singulisphaera sp. Ch08</name>
    <dbReference type="NCBI Taxonomy" id="3120278"/>
    <lineage>
        <taxon>Bacteria</taxon>
        <taxon>Pseudomonadati</taxon>
        <taxon>Planctomycetota</taxon>
        <taxon>Planctomycetia</taxon>
        <taxon>Isosphaerales</taxon>
        <taxon>Isosphaeraceae</taxon>
        <taxon>Singulisphaera</taxon>
    </lineage>
</organism>